<feature type="transmembrane region" description="Helical" evidence="1">
    <location>
        <begin position="61"/>
        <end position="77"/>
    </location>
</feature>
<dbReference type="AlphaFoldDB" id="W7WWF0"/>
<dbReference type="Proteomes" id="UP000009168">
    <property type="component" value="Unassembled WGS sequence"/>
</dbReference>
<dbReference type="RefSeq" id="XP_012656301.1">
    <property type="nucleotide sequence ID" value="XM_012800847.1"/>
</dbReference>
<feature type="transmembrane region" description="Helical" evidence="1">
    <location>
        <begin position="14"/>
        <end position="31"/>
    </location>
</feature>
<keyword evidence="1 2" id="KW-0812">Transmembrane</keyword>
<keyword evidence="3" id="KW-1185">Reference proteome</keyword>
<name>W7WWF0_TETTS</name>
<gene>
    <name evidence="2" type="ORF">TTHERM_000724834</name>
</gene>
<keyword evidence="1" id="KW-0472">Membrane</keyword>
<dbReference type="KEGG" id="tet:TTHERM_000724834"/>
<evidence type="ECO:0000313" key="3">
    <source>
        <dbReference type="Proteomes" id="UP000009168"/>
    </source>
</evidence>
<proteinExistence type="predicted"/>
<dbReference type="EMBL" id="GG662257">
    <property type="protein sequence ID" value="EWS71160.1"/>
    <property type="molecule type" value="Genomic_DNA"/>
</dbReference>
<protein>
    <submittedName>
        <fullName evidence="2">Transmembrane protein, putative</fullName>
    </submittedName>
</protein>
<evidence type="ECO:0000256" key="1">
    <source>
        <dbReference type="SAM" id="Phobius"/>
    </source>
</evidence>
<evidence type="ECO:0000313" key="2">
    <source>
        <dbReference type="EMBL" id="EWS71160.1"/>
    </source>
</evidence>
<dbReference type="InParanoid" id="W7WWF0"/>
<accession>W7WWF0</accession>
<sequence length="104" mass="12754">MNNKETIQIINNGFILYFSFIFYMIFLQNLIKKTIFQNKKLQIQKNILNAHKQNIILPNKCCYLISFYLIFIEIIYYKSKLNLQKQNLQIEIWQIKLRSGKFYY</sequence>
<dbReference type="GeneID" id="24440409"/>
<keyword evidence="1" id="KW-1133">Transmembrane helix</keyword>
<organism evidence="2 3">
    <name type="scientific">Tetrahymena thermophila (strain SB210)</name>
    <dbReference type="NCBI Taxonomy" id="312017"/>
    <lineage>
        <taxon>Eukaryota</taxon>
        <taxon>Sar</taxon>
        <taxon>Alveolata</taxon>
        <taxon>Ciliophora</taxon>
        <taxon>Intramacronucleata</taxon>
        <taxon>Oligohymenophorea</taxon>
        <taxon>Hymenostomatida</taxon>
        <taxon>Tetrahymenina</taxon>
        <taxon>Tetrahymenidae</taxon>
        <taxon>Tetrahymena</taxon>
    </lineage>
</organism>
<reference evidence="3" key="1">
    <citation type="journal article" date="2006" name="PLoS Biol.">
        <title>Macronuclear genome sequence of the ciliate Tetrahymena thermophila, a model eukaryote.</title>
        <authorList>
            <person name="Eisen J.A."/>
            <person name="Coyne R.S."/>
            <person name="Wu M."/>
            <person name="Wu D."/>
            <person name="Thiagarajan M."/>
            <person name="Wortman J.R."/>
            <person name="Badger J.H."/>
            <person name="Ren Q."/>
            <person name="Amedeo P."/>
            <person name="Jones K.M."/>
            <person name="Tallon L.J."/>
            <person name="Delcher A.L."/>
            <person name="Salzberg S.L."/>
            <person name="Silva J.C."/>
            <person name="Haas B.J."/>
            <person name="Majoros W.H."/>
            <person name="Farzad M."/>
            <person name="Carlton J.M."/>
            <person name="Smith R.K. Jr."/>
            <person name="Garg J."/>
            <person name="Pearlman R.E."/>
            <person name="Karrer K.M."/>
            <person name="Sun L."/>
            <person name="Manning G."/>
            <person name="Elde N.C."/>
            <person name="Turkewitz A.P."/>
            <person name="Asai D.J."/>
            <person name="Wilkes D.E."/>
            <person name="Wang Y."/>
            <person name="Cai H."/>
            <person name="Collins K."/>
            <person name="Stewart B.A."/>
            <person name="Lee S.R."/>
            <person name="Wilamowska K."/>
            <person name="Weinberg Z."/>
            <person name="Ruzzo W.L."/>
            <person name="Wloga D."/>
            <person name="Gaertig J."/>
            <person name="Frankel J."/>
            <person name="Tsao C.-C."/>
            <person name="Gorovsky M.A."/>
            <person name="Keeling P.J."/>
            <person name="Waller R.F."/>
            <person name="Patron N.J."/>
            <person name="Cherry J.M."/>
            <person name="Stover N.A."/>
            <person name="Krieger C.J."/>
            <person name="del Toro C."/>
            <person name="Ryder H.F."/>
            <person name="Williamson S.C."/>
            <person name="Barbeau R.A."/>
            <person name="Hamilton E.P."/>
            <person name="Orias E."/>
        </authorList>
    </citation>
    <scope>NUCLEOTIDE SEQUENCE [LARGE SCALE GENOMIC DNA]</scope>
    <source>
        <strain evidence="3">SB210</strain>
    </source>
</reference>